<dbReference type="Proteomes" id="UP001186974">
    <property type="component" value="Unassembled WGS sequence"/>
</dbReference>
<keyword evidence="2" id="KW-1185">Reference proteome</keyword>
<reference evidence="1" key="1">
    <citation type="submission" date="2024-09" db="EMBL/GenBank/DDBJ databases">
        <title>Black Yeasts Isolated from many extreme environments.</title>
        <authorList>
            <person name="Coleine C."/>
            <person name="Stajich J.E."/>
            <person name="Selbmann L."/>
        </authorList>
    </citation>
    <scope>NUCLEOTIDE SEQUENCE</scope>
    <source>
        <strain evidence="1">CCFEE 5737</strain>
    </source>
</reference>
<proteinExistence type="predicted"/>
<evidence type="ECO:0000313" key="2">
    <source>
        <dbReference type="Proteomes" id="UP001186974"/>
    </source>
</evidence>
<sequence>MPPTPKLYHSGFGPQDAIEEKDVIVSPQEESDPGDIESYSGEKDVDAEKQPTQHAVLPEMSAAASTTAQDWNGPHDPENPINWSIAIKAYAILINAR</sequence>
<name>A0ACC3D9L9_9PEZI</name>
<dbReference type="EMBL" id="JAWDJW010006675">
    <property type="protein sequence ID" value="KAK3063918.1"/>
    <property type="molecule type" value="Genomic_DNA"/>
</dbReference>
<gene>
    <name evidence="1" type="ORF">LTS18_011689</name>
</gene>
<evidence type="ECO:0000313" key="1">
    <source>
        <dbReference type="EMBL" id="KAK3063918.1"/>
    </source>
</evidence>
<organism evidence="1 2">
    <name type="scientific">Coniosporium uncinatum</name>
    <dbReference type="NCBI Taxonomy" id="93489"/>
    <lineage>
        <taxon>Eukaryota</taxon>
        <taxon>Fungi</taxon>
        <taxon>Dikarya</taxon>
        <taxon>Ascomycota</taxon>
        <taxon>Pezizomycotina</taxon>
        <taxon>Dothideomycetes</taxon>
        <taxon>Dothideomycetes incertae sedis</taxon>
        <taxon>Coniosporium</taxon>
    </lineage>
</organism>
<protein>
    <submittedName>
        <fullName evidence="1">Uncharacterized protein</fullName>
    </submittedName>
</protein>
<comment type="caution">
    <text evidence="1">The sequence shown here is derived from an EMBL/GenBank/DDBJ whole genome shotgun (WGS) entry which is preliminary data.</text>
</comment>
<accession>A0ACC3D9L9</accession>